<evidence type="ECO:0000313" key="7">
    <source>
        <dbReference type="EMBL" id="MBB2922422.1"/>
    </source>
</evidence>
<dbReference type="InterPro" id="IPR001173">
    <property type="entry name" value="Glyco_trans_2-like"/>
</dbReference>
<evidence type="ECO:0000313" key="8">
    <source>
        <dbReference type="Proteomes" id="UP000518206"/>
    </source>
</evidence>
<feature type="transmembrane region" description="Helical" evidence="5">
    <location>
        <begin position="487"/>
        <end position="507"/>
    </location>
</feature>
<keyword evidence="5" id="KW-0472">Membrane</keyword>
<reference evidence="7 8" key="1">
    <citation type="submission" date="2020-08" db="EMBL/GenBank/DDBJ databases">
        <title>The Agave Microbiome: Exploring the role of microbial communities in plant adaptations to desert environments.</title>
        <authorList>
            <person name="Partida-Martinez L.P."/>
        </authorList>
    </citation>
    <scope>NUCLEOTIDE SEQUENCE [LARGE SCALE GENOMIC DNA]</scope>
    <source>
        <strain evidence="7 8">RAS26</strain>
    </source>
</reference>
<gene>
    <name evidence="7" type="ORF">FHR80_001334</name>
</gene>
<evidence type="ECO:0000256" key="5">
    <source>
        <dbReference type="SAM" id="Phobius"/>
    </source>
</evidence>
<evidence type="ECO:0000256" key="3">
    <source>
        <dbReference type="ARBA" id="ARBA00022679"/>
    </source>
</evidence>
<evidence type="ECO:0000259" key="6">
    <source>
        <dbReference type="Pfam" id="PF00535"/>
    </source>
</evidence>
<accession>A0A7W4UDX9</accession>
<dbReference type="PANTHER" id="PTHR43630">
    <property type="entry name" value="POLY-BETA-1,6-N-ACETYL-D-GLUCOSAMINE SYNTHASE"/>
    <property type="match status" value="1"/>
</dbReference>
<evidence type="ECO:0000256" key="1">
    <source>
        <dbReference type="ARBA" id="ARBA00006739"/>
    </source>
</evidence>
<keyword evidence="5" id="KW-1133">Transmembrane helix</keyword>
<evidence type="ECO:0000256" key="2">
    <source>
        <dbReference type="ARBA" id="ARBA00022676"/>
    </source>
</evidence>
<dbReference type="InterPro" id="IPR029044">
    <property type="entry name" value="Nucleotide-diphossugar_trans"/>
</dbReference>
<dbReference type="GO" id="GO:0016757">
    <property type="term" value="F:glycosyltransferase activity"/>
    <property type="evidence" value="ECO:0007669"/>
    <property type="project" value="UniProtKB-KW"/>
</dbReference>
<dbReference type="EMBL" id="JACHVX010000002">
    <property type="protein sequence ID" value="MBB2922422.1"/>
    <property type="molecule type" value="Genomic_DNA"/>
</dbReference>
<name>A0A7W4UDX9_9CELL</name>
<feature type="transmembrane region" description="Helical" evidence="5">
    <location>
        <begin position="513"/>
        <end position="531"/>
    </location>
</feature>
<keyword evidence="3 7" id="KW-0808">Transferase</keyword>
<dbReference type="RefSeq" id="WP_183295374.1">
    <property type="nucleotide sequence ID" value="NZ_JACHVX010000002.1"/>
</dbReference>
<evidence type="ECO:0000256" key="4">
    <source>
        <dbReference type="SAM" id="MobiDB-lite"/>
    </source>
</evidence>
<keyword evidence="5" id="KW-0812">Transmembrane</keyword>
<organism evidence="7 8">
    <name type="scientific">Cellulomonas cellasea</name>
    <dbReference type="NCBI Taxonomy" id="43670"/>
    <lineage>
        <taxon>Bacteria</taxon>
        <taxon>Bacillati</taxon>
        <taxon>Actinomycetota</taxon>
        <taxon>Actinomycetes</taxon>
        <taxon>Micrococcales</taxon>
        <taxon>Cellulomonadaceae</taxon>
        <taxon>Cellulomonas</taxon>
    </lineage>
</organism>
<dbReference type="Pfam" id="PF00535">
    <property type="entry name" value="Glycos_transf_2"/>
    <property type="match status" value="1"/>
</dbReference>
<keyword evidence="2" id="KW-0328">Glycosyltransferase</keyword>
<feature type="domain" description="Glycosyltransferase 2-like" evidence="6">
    <location>
        <begin position="232"/>
        <end position="395"/>
    </location>
</feature>
<dbReference type="Gene3D" id="3.90.550.10">
    <property type="entry name" value="Spore Coat Polysaccharide Biosynthesis Protein SpsA, Chain A"/>
    <property type="match status" value="1"/>
</dbReference>
<dbReference type="SUPFAM" id="SSF53448">
    <property type="entry name" value="Nucleotide-diphospho-sugar transferases"/>
    <property type="match status" value="1"/>
</dbReference>
<reference evidence="7 8" key="2">
    <citation type="submission" date="2020-08" db="EMBL/GenBank/DDBJ databases">
        <authorList>
            <person name="Partida-Martinez L."/>
            <person name="Huntemann M."/>
            <person name="Clum A."/>
            <person name="Wang J."/>
            <person name="Palaniappan K."/>
            <person name="Ritter S."/>
            <person name="Chen I.-M."/>
            <person name="Stamatis D."/>
            <person name="Reddy T."/>
            <person name="O'Malley R."/>
            <person name="Daum C."/>
            <person name="Shapiro N."/>
            <person name="Ivanova N."/>
            <person name="Kyrpides N."/>
            <person name="Woyke T."/>
        </authorList>
    </citation>
    <scope>NUCLEOTIDE SEQUENCE [LARGE SCALE GENOMIC DNA]</scope>
    <source>
        <strain evidence="7 8">RAS26</strain>
    </source>
</reference>
<feature type="transmembrane region" description="Helical" evidence="5">
    <location>
        <begin position="122"/>
        <end position="142"/>
    </location>
</feature>
<proteinExistence type="inferred from homology"/>
<feature type="transmembrane region" description="Helical" evidence="5">
    <location>
        <begin position="175"/>
        <end position="193"/>
    </location>
</feature>
<comment type="similarity">
    <text evidence="1">Belongs to the glycosyltransferase 2 family.</text>
</comment>
<protein>
    <submittedName>
        <fullName evidence="7">Cellulose synthase/poly-beta-1,6-N-acetylglucosamine synthase-like glycosyltransferase</fullName>
    </submittedName>
</protein>
<dbReference type="Proteomes" id="UP000518206">
    <property type="component" value="Unassembled WGS sequence"/>
</dbReference>
<feature type="region of interest" description="Disordered" evidence="4">
    <location>
        <begin position="43"/>
        <end position="110"/>
    </location>
</feature>
<dbReference type="CDD" id="cd06423">
    <property type="entry name" value="CESA_like"/>
    <property type="match status" value="1"/>
</dbReference>
<dbReference type="AlphaFoldDB" id="A0A7W4UDX9"/>
<sequence>MDEQGGVSVVDQAVDVRTTRARTQGAHVLDVAARAVLRRASAVDANAAPHADVRPASPPGPRTAPDLHPAPSSDVHPAQSASASDLHPAHPADGLPDALDGPAGRVDDASARPADVPWLQRVIGLVVLTVALSAATLLWVTVGAGVPLEAHRPAETTILGFWHVLYATEMPTPRVLVAAVAFAVLVAAGVALLERRISNRSRRSADVRTDPLAPKLVMARTRGVYAGPVTVTVLIPAHNEEASLPATIASLLTQSHRPERIVVVADNCTDGTVEVARRAGVEVIESVGNTKKKAGALNQALQRVLPGQGDNDLVMIMDADTSLDDGFLEVAVARMTSDRALLAVGGLFYGQEGAGMLGQLQRNEYIRYGREMRRRRGRVLVLTGTASLFRPVALRTVAESRGSALPGTHGDVYDTAALTEDNELTLALKSLGALMISPEQCTVVTEVMPTWRTLWAQRLRWQRGALENLGAYGTTPKTFRYWAQQLGIGYGVIALFCYFALMGLMLLSTDGWIWFPFWMGLGLLFTVERVVTVWKGGWRARLLAVLMVPELLFDAFLDLVYVKGVLDISLGREAGWKHVVHAPAAQPAAPAPLVPAAQPTATVQPAPTASVPAPLTATVA</sequence>
<comment type="caution">
    <text evidence="7">The sequence shown here is derived from an EMBL/GenBank/DDBJ whole genome shotgun (WGS) entry which is preliminary data.</text>
</comment>
<dbReference type="PANTHER" id="PTHR43630:SF1">
    <property type="entry name" value="POLY-BETA-1,6-N-ACETYL-D-GLUCOSAMINE SYNTHASE"/>
    <property type="match status" value="1"/>
</dbReference>